<feature type="transmembrane region" description="Helical" evidence="1">
    <location>
        <begin position="33"/>
        <end position="53"/>
    </location>
</feature>
<protein>
    <submittedName>
        <fullName evidence="2">Uncharacterized protein</fullName>
    </submittedName>
</protein>
<evidence type="ECO:0000313" key="2">
    <source>
        <dbReference type="EMBL" id="OGF22350.1"/>
    </source>
</evidence>
<name>A0A1F5S6K6_9BACT</name>
<evidence type="ECO:0000256" key="1">
    <source>
        <dbReference type="SAM" id="Phobius"/>
    </source>
</evidence>
<dbReference type="AlphaFoldDB" id="A0A1F5S6K6"/>
<reference evidence="2 3" key="1">
    <citation type="journal article" date="2016" name="Nat. Commun.">
        <title>Thousands of microbial genomes shed light on interconnected biogeochemical processes in an aquifer system.</title>
        <authorList>
            <person name="Anantharaman K."/>
            <person name="Brown C.T."/>
            <person name="Hug L.A."/>
            <person name="Sharon I."/>
            <person name="Castelle C.J."/>
            <person name="Probst A.J."/>
            <person name="Thomas B.C."/>
            <person name="Singh A."/>
            <person name="Wilkins M.J."/>
            <person name="Karaoz U."/>
            <person name="Brodie E.L."/>
            <person name="Williams K.H."/>
            <person name="Hubbard S.S."/>
            <person name="Banfield J.F."/>
        </authorList>
    </citation>
    <scope>NUCLEOTIDE SEQUENCE [LARGE SCALE GENOMIC DNA]</scope>
</reference>
<sequence length="71" mass="8804">MPNKFKKIFCKEVWCVNKGTFGYIIKFWKKYKLCYIVFMVIIFIMAFFSSRFYREEKIFTNFFGNIIKVRL</sequence>
<gene>
    <name evidence="2" type="ORF">A2Y83_01535</name>
</gene>
<keyword evidence="1" id="KW-0812">Transmembrane</keyword>
<keyword evidence="1" id="KW-0472">Membrane</keyword>
<proteinExistence type="predicted"/>
<dbReference type="EMBL" id="MFFS01000030">
    <property type="protein sequence ID" value="OGF22350.1"/>
    <property type="molecule type" value="Genomic_DNA"/>
</dbReference>
<evidence type="ECO:0000313" key="3">
    <source>
        <dbReference type="Proteomes" id="UP000178323"/>
    </source>
</evidence>
<accession>A0A1F5S6K6</accession>
<dbReference type="Proteomes" id="UP000178323">
    <property type="component" value="Unassembled WGS sequence"/>
</dbReference>
<comment type="caution">
    <text evidence="2">The sequence shown here is derived from an EMBL/GenBank/DDBJ whole genome shotgun (WGS) entry which is preliminary data.</text>
</comment>
<organism evidence="2 3">
    <name type="scientific">Candidatus Falkowbacteria bacterium RBG_13_39_14</name>
    <dbReference type="NCBI Taxonomy" id="1797985"/>
    <lineage>
        <taxon>Bacteria</taxon>
        <taxon>Candidatus Falkowiibacteriota</taxon>
    </lineage>
</organism>
<keyword evidence="1" id="KW-1133">Transmembrane helix</keyword>